<evidence type="ECO:0000256" key="4">
    <source>
        <dbReference type="ARBA" id="ARBA00022825"/>
    </source>
</evidence>
<dbReference type="GO" id="GO:0008236">
    <property type="term" value="F:serine-type peptidase activity"/>
    <property type="evidence" value="ECO:0007669"/>
    <property type="project" value="UniProtKB-KW"/>
</dbReference>
<protein>
    <submittedName>
        <fullName evidence="9">S41 family peptidase</fullName>
    </submittedName>
</protein>
<evidence type="ECO:0000256" key="5">
    <source>
        <dbReference type="RuleBase" id="RU004404"/>
    </source>
</evidence>
<dbReference type="SMART" id="SM00228">
    <property type="entry name" value="PDZ"/>
    <property type="match status" value="1"/>
</dbReference>
<dbReference type="InterPro" id="IPR055210">
    <property type="entry name" value="CtpA/B_N"/>
</dbReference>
<dbReference type="Pfam" id="PF22694">
    <property type="entry name" value="CtpB_N-like"/>
    <property type="match status" value="1"/>
</dbReference>
<dbReference type="CDD" id="cd06782">
    <property type="entry name" value="cpPDZ_CPP-like"/>
    <property type="match status" value="1"/>
</dbReference>
<feature type="signal peptide" evidence="7">
    <location>
        <begin position="1"/>
        <end position="22"/>
    </location>
</feature>
<comment type="caution">
    <text evidence="9">The sequence shown here is derived from an EMBL/GenBank/DDBJ whole genome shotgun (WGS) entry which is preliminary data.</text>
</comment>
<dbReference type="FunFam" id="2.30.42.10:FF:000063">
    <property type="entry name" value="Peptidase, S41 family"/>
    <property type="match status" value="1"/>
</dbReference>
<evidence type="ECO:0000259" key="8">
    <source>
        <dbReference type="PROSITE" id="PS50106"/>
    </source>
</evidence>
<dbReference type="InterPro" id="IPR004447">
    <property type="entry name" value="Peptidase_S41A"/>
</dbReference>
<dbReference type="NCBIfam" id="TIGR00225">
    <property type="entry name" value="prc"/>
    <property type="match status" value="1"/>
</dbReference>
<dbReference type="PANTHER" id="PTHR32060">
    <property type="entry name" value="TAIL-SPECIFIC PROTEASE"/>
    <property type="match status" value="1"/>
</dbReference>
<dbReference type="RefSeq" id="WP_171679384.1">
    <property type="nucleotide sequence ID" value="NZ_JABGBN010000001.1"/>
</dbReference>
<dbReference type="Gene3D" id="2.30.42.10">
    <property type="match status" value="1"/>
</dbReference>
<dbReference type="Gene3D" id="3.90.226.10">
    <property type="entry name" value="2-enoyl-CoA Hydratase, Chain A, domain 1"/>
    <property type="match status" value="1"/>
</dbReference>
<feature type="compositionally biased region" description="Polar residues" evidence="6">
    <location>
        <begin position="482"/>
        <end position="501"/>
    </location>
</feature>
<dbReference type="Proteomes" id="UP000537862">
    <property type="component" value="Unassembled WGS sequence"/>
</dbReference>
<dbReference type="InterPro" id="IPR005151">
    <property type="entry name" value="Tail-specific_protease"/>
</dbReference>
<evidence type="ECO:0000256" key="3">
    <source>
        <dbReference type="ARBA" id="ARBA00022801"/>
    </source>
</evidence>
<organism evidence="9 10">
    <name type="scientific">Pelistega suis</name>
    <dbReference type="NCBI Taxonomy" id="1631957"/>
    <lineage>
        <taxon>Bacteria</taxon>
        <taxon>Pseudomonadati</taxon>
        <taxon>Pseudomonadota</taxon>
        <taxon>Betaproteobacteria</taxon>
        <taxon>Burkholderiales</taxon>
        <taxon>Alcaligenaceae</taxon>
        <taxon>Pelistega</taxon>
    </lineage>
</organism>
<dbReference type="InterPro" id="IPR001478">
    <property type="entry name" value="PDZ"/>
</dbReference>
<dbReference type="GO" id="GO:0006508">
    <property type="term" value="P:proteolysis"/>
    <property type="evidence" value="ECO:0007669"/>
    <property type="project" value="UniProtKB-KW"/>
</dbReference>
<dbReference type="InterPro" id="IPR036034">
    <property type="entry name" value="PDZ_sf"/>
</dbReference>
<dbReference type="InterPro" id="IPR041489">
    <property type="entry name" value="PDZ_6"/>
</dbReference>
<feature type="chain" id="PRO_5032899916" evidence="7">
    <location>
        <begin position="23"/>
        <end position="525"/>
    </location>
</feature>
<evidence type="ECO:0000256" key="1">
    <source>
        <dbReference type="ARBA" id="ARBA00009179"/>
    </source>
</evidence>
<dbReference type="SUPFAM" id="SSF52096">
    <property type="entry name" value="ClpP/crotonase"/>
    <property type="match status" value="1"/>
</dbReference>
<dbReference type="GO" id="GO:0007165">
    <property type="term" value="P:signal transduction"/>
    <property type="evidence" value="ECO:0007669"/>
    <property type="project" value="TreeGrafter"/>
</dbReference>
<dbReference type="SUPFAM" id="SSF50156">
    <property type="entry name" value="PDZ domain-like"/>
    <property type="match status" value="1"/>
</dbReference>
<reference evidence="9 10" key="1">
    <citation type="submission" date="2020-05" db="EMBL/GenBank/DDBJ databases">
        <authorList>
            <person name="Niu N."/>
        </authorList>
    </citation>
    <scope>NUCLEOTIDE SEQUENCE [LARGE SCALE GENOMIC DNA]</scope>
    <source>
        <strain evidence="9 10">3340-03</strain>
    </source>
</reference>
<proteinExistence type="inferred from homology"/>
<keyword evidence="4 5" id="KW-0720">Serine protease</keyword>
<dbReference type="InterPro" id="IPR029045">
    <property type="entry name" value="ClpP/crotonase-like_dom_sf"/>
</dbReference>
<keyword evidence="2 5" id="KW-0645">Protease</keyword>
<keyword evidence="7" id="KW-0732">Signal</keyword>
<dbReference type="AlphaFoldDB" id="A0A849P2U9"/>
<accession>A0A849P2U9</accession>
<dbReference type="PROSITE" id="PS50106">
    <property type="entry name" value="PDZ"/>
    <property type="match status" value="1"/>
</dbReference>
<evidence type="ECO:0000313" key="9">
    <source>
        <dbReference type="EMBL" id="NOL50684.1"/>
    </source>
</evidence>
<gene>
    <name evidence="9" type="ORF">HKX39_00640</name>
</gene>
<sequence length="525" mass="57169">MWTIKSKKILLILGLISSIAYAQEQNIPSATQVPEAVQSMRKETSEAQQFSYEELRRFARAFALVKNQYVEPISDKELVDAAIAGMMDKLDPHSSYLDAEDMLDLQEDTDGEFGGLGIEIGEEKGYVKIISPIEGTPAAKAGVLPGDLVVKINGDSMKDKPMREVIKLLRGEPGSLVTLTLDRAGIPIDLDIKRELIKVRSVRSKMIEDIAYIRISQFQANTLSDLATQVRAFKTEPKGLVLDLRNDPGGLLNVSVGVVQIFADSKGTIVSTKARNQVVEEYSRYTPDNVLGEPTNLSDLPKWLHTVPMVVLINVGSASASEIVAGALQDFKRATIMGNRSFGKGSVQVVLSIDDDTGLKLTTARYYTPHGRSIQATGIVPDILVSDTEKGDLLGYQREVDLKDHLKNDVSDEAKGVGSDTPKADIEKMYEFGSPEDFQLQQAINHLRGLPVNQGVISPKVNEKEIMTVTDGTVISAAPDTSAKTATEQAVENLSTPTPSKTNDKPSDKALDKALDKVLDSSKND</sequence>
<comment type="similarity">
    <text evidence="1 5">Belongs to the peptidase S41A family.</text>
</comment>
<dbReference type="SMART" id="SM00245">
    <property type="entry name" value="TSPc"/>
    <property type="match status" value="1"/>
</dbReference>
<dbReference type="GO" id="GO:0004175">
    <property type="term" value="F:endopeptidase activity"/>
    <property type="evidence" value="ECO:0007669"/>
    <property type="project" value="TreeGrafter"/>
</dbReference>
<evidence type="ECO:0000256" key="6">
    <source>
        <dbReference type="SAM" id="MobiDB-lite"/>
    </source>
</evidence>
<dbReference type="GO" id="GO:0030288">
    <property type="term" value="C:outer membrane-bounded periplasmic space"/>
    <property type="evidence" value="ECO:0007669"/>
    <property type="project" value="TreeGrafter"/>
</dbReference>
<dbReference type="Gene3D" id="3.30.750.44">
    <property type="match status" value="1"/>
</dbReference>
<dbReference type="EMBL" id="JABGBN010000001">
    <property type="protein sequence ID" value="NOL50684.1"/>
    <property type="molecule type" value="Genomic_DNA"/>
</dbReference>
<keyword evidence="10" id="KW-1185">Reference proteome</keyword>
<dbReference type="PANTHER" id="PTHR32060:SF30">
    <property type="entry name" value="CARBOXY-TERMINAL PROCESSING PROTEASE CTPA"/>
    <property type="match status" value="1"/>
</dbReference>
<evidence type="ECO:0000256" key="2">
    <source>
        <dbReference type="ARBA" id="ARBA00022670"/>
    </source>
</evidence>
<name>A0A849P2U9_9BURK</name>
<evidence type="ECO:0000313" key="10">
    <source>
        <dbReference type="Proteomes" id="UP000537862"/>
    </source>
</evidence>
<dbReference type="Pfam" id="PF03572">
    <property type="entry name" value="Peptidase_S41"/>
    <property type="match status" value="1"/>
</dbReference>
<feature type="region of interest" description="Disordered" evidence="6">
    <location>
        <begin position="480"/>
        <end position="510"/>
    </location>
</feature>
<dbReference type="CDD" id="cd07560">
    <property type="entry name" value="Peptidase_S41_CPP"/>
    <property type="match status" value="1"/>
</dbReference>
<dbReference type="Pfam" id="PF17820">
    <property type="entry name" value="PDZ_6"/>
    <property type="match status" value="1"/>
</dbReference>
<evidence type="ECO:0000256" key="7">
    <source>
        <dbReference type="SAM" id="SignalP"/>
    </source>
</evidence>
<keyword evidence="3 5" id="KW-0378">Hydrolase</keyword>
<feature type="domain" description="PDZ" evidence="8">
    <location>
        <begin position="102"/>
        <end position="184"/>
    </location>
</feature>